<keyword evidence="2" id="KW-1185">Reference proteome</keyword>
<name>A0A344J4U2_9GAMM</name>
<proteinExistence type="predicted"/>
<evidence type="ECO:0000313" key="2">
    <source>
        <dbReference type="Proteomes" id="UP000251842"/>
    </source>
</evidence>
<dbReference type="EMBL" id="CP029556">
    <property type="protein sequence ID" value="AXA84052.1"/>
    <property type="molecule type" value="Genomic_DNA"/>
</dbReference>
<reference evidence="2" key="1">
    <citation type="submission" date="2018-05" db="EMBL/GenBank/DDBJ databases">
        <title>Luteimonas pekinense sp. nov., isolated from human Meibomian gland secretions, Beijing, China.</title>
        <authorList>
            <person name="Wen T."/>
            <person name="Bai H."/>
            <person name="Lv H."/>
        </authorList>
    </citation>
    <scope>NUCLEOTIDE SEQUENCE [LARGE SCALE GENOMIC DNA]</scope>
    <source>
        <strain evidence="2">83-4</strain>
    </source>
</reference>
<accession>A0A344J4U2</accession>
<dbReference type="AlphaFoldDB" id="A0A344J4U2"/>
<organism evidence="1 2">
    <name type="scientific">Solilutibacter oculi</name>
    <dbReference type="NCBI Taxonomy" id="2698682"/>
    <lineage>
        <taxon>Bacteria</taxon>
        <taxon>Pseudomonadati</taxon>
        <taxon>Pseudomonadota</taxon>
        <taxon>Gammaproteobacteria</taxon>
        <taxon>Lysobacterales</taxon>
        <taxon>Lysobacteraceae</taxon>
        <taxon>Solilutibacter</taxon>
    </lineage>
</organism>
<gene>
    <name evidence="1" type="ORF">DCD74_04475</name>
</gene>
<dbReference type="KEGG" id="lue:DCD74_04475"/>
<dbReference type="OrthoDB" id="5983225at2"/>
<dbReference type="Proteomes" id="UP000251842">
    <property type="component" value="Chromosome"/>
</dbReference>
<dbReference type="RefSeq" id="WP_112926265.1">
    <property type="nucleotide sequence ID" value="NZ_CP029556.1"/>
</dbReference>
<protein>
    <submittedName>
        <fullName evidence="1">Uncharacterized protein</fullName>
    </submittedName>
</protein>
<sequence>MIGSYPFNAKVEAALPAKLPNSGLATTPSFHSGSWPELEASMRERLPRAMQITPEWELSDGNARLNVGLHTVLAERRLDKRGKLDNNNYFEGDYFFYLVLPVKGSPDENLKVWESMGSESLSALLDEATGQTVDMLVYNFSEEGRAAWAKAPKLGPAVLEGRRFGGNTLKKGGDWVWVPRGEDEEQAIEGYRLVKPGA</sequence>
<evidence type="ECO:0000313" key="1">
    <source>
        <dbReference type="EMBL" id="AXA84052.1"/>
    </source>
</evidence>